<dbReference type="EMBL" id="JAHWGI010001301">
    <property type="protein sequence ID" value="KAK3927876.1"/>
    <property type="molecule type" value="Genomic_DNA"/>
</dbReference>
<evidence type="ECO:0000313" key="2">
    <source>
        <dbReference type="Proteomes" id="UP001219518"/>
    </source>
</evidence>
<protein>
    <submittedName>
        <fullName evidence="1">Catenin delta-1</fullName>
    </submittedName>
</protein>
<organism evidence="1 2">
    <name type="scientific">Frankliniella fusca</name>
    <dbReference type="NCBI Taxonomy" id="407009"/>
    <lineage>
        <taxon>Eukaryota</taxon>
        <taxon>Metazoa</taxon>
        <taxon>Ecdysozoa</taxon>
        <taxon>Arthropoda</taxon>
        <taxon>Hexapoda</taxon>
        <taxon>Insecta</taxon>
        <taxon>Pterygota</taxon>
        <taxon>Neoptera</taxon>
        <taxon>Paraneoptera</taxon>
        <taxon>Thysanoptera</taxon>
        <taxon>Terebrantia</taxon>
        <taxon>Thripoidea</taxon>
        <taxon>Thripidae</taxon>
        <taxon>Frankliniella</taxon>
    </lineage>
</organism>
<keyword evidence="2" id="KW-1185">Reference proteome</keyword>
<proteinExistence type="predicted"/>
<reference evidence="1" key="1">
    <citation type="submission" date="2021-07" db="EMBL/GenBank/DDBJ databases">
        <authorList>
            <person name="Catto M.A."/>
            <person name="Jacobson A."/>
            <person name="Kennedy G."/>
            <person name="Labadie P."/>
            <person name="Hunt B.G."/>
            <person name="Srinivasan R."/>
        </authorList>
    </citation>
    <scope>NUCLEOTIDE SEQUENCE</scope>
    <source>
        <strain evidence="1">PL_HMW_Pooled</strain>
        <tissue evidence="1">Head</tissue>
    </source>
</reference>
<reference evidence="1" key="2">
    <citation type="journal article" date="2023" name="BMC Genomics">
        <title>Pest status, molecular evolution, and epigenetic factors derived from the genome assembly of Frankliniella fusca, a thysanopteran phytovirus vector.</title>
        <authorList>
            <person name="Catto M.A."/>
            <person name="Labadie P.E."/>
            <person name="Jacobson A.L."/>
            <person name="Kennedy G.G."/>
            <person name="Srinivasan R."/>
            <person name="Hunt B.G."/>
        </authorList>
    </citation>
    <scope>NUCLEOTIDE SEQUENCE</scope>
    <source>
        <strain evidence="1">PL_HMW_Pooled</strain>
    </source>
</reference>
<name>A0AAE1LPI0_9NEOP</name>
<evidence type="ECO:0000313" key="1">
    <source>
        <dbReference type="EMBL" id="KAK3927876.1"/>
    </source>
</evidence>
<comment type="caution">
    <text evidence="1">The sequence shown here is derived from an EMBL/GenBank/DDBJ whole genome shotgun (WGS) entry which is preliminary data.</text>
</comment>
<gene>
    <name evidence="1" type="ORF">KUF71_016161</name>
</gene>
<accession>A0AAE1LPI0</accession>
<sequence length="98" mass="10455">MPTSGGKDFDFRLRRRVLISRFSWCPGDFTGLTGLTVLGRLQHVDHDADSSHVDGGADLYGSIASAASPSTSALGCILLCCRHAVTTEAVAFLLETEQ</sequence>
<dbReference type="Proteomes" id="UP001219518">
    <property type="component" value="Unassembled WGS sequence"/>
</dbReference>
<dbReference type="AlphaFoldDB" id="A0AAE1LPI0"/>